<evidence type="ECO:0000256" key="1">
    <source>
        <dbReference type="ARBA" id="ARBA00007734"/>
    </source>
</evidence>
<dbReference type="Gene3D" id="1.10.530.10">
    <property type="match status" value="1"/>
</dbReference>
<gene>
    <name evidence="5" type="ORF">HNQ36_001800</name>
</gene>
<reference evidence="5 6" key="1">
    <citation type="submission" date="2020-08" db="EMBL/GenBank/DDBJ databases">
        <title>Genomic Encyclopedia of Type Strains, Phase IV (KMG-IV): sequencing the most valuable type-strain genomes for metagenomic binning, comparative biology and taxonomic classification.</title>
        <authorList>
            <person name="Goeker M."/>
        </authorList>
    </citation>
    <scope>NUCLEOTIDE SEQUENCE [LARGE SCALE GENOMIC DNA]</scope>
    <source>
        <strain evidence="5 6">DSM 17498</strain>
    </source>
</reference>
<organism evidence="5 6">
    <name type="scientific">Afipia massiliensis</name>
    <dbReference type="NCBI Taxonomy" id="211460"/>
    <lineage>
        <taxon>Bacteria</taxon>
        <taxon>Pseudomonadati</taxon>
        <taxon>Pseudomonadota</taxon>
        <taxon>Alphaproteobacteria</taxon>
        <taxon>Hyphomicrobiales</taxon>
        <taxon>Nitrobacteraceae</taxon>
        <taxon>Afipia</taxon>
    </lineage>
</organism>
<evidence type="ECO:0000313" key="6">
    <source>
        <dbReference type="Proteomes" id="UP000521227"/>
    </source>
</evidence>
<dbReference type="SUPFAM" id="SSF53955">
    <property type="entry name" value="Lysozyme-like"/>
    <property type="match status" value="1"/>
</dbReference>
<dbReference type="PANTHER" id="PTHR37423:SF2">
    <property type="entry name" value="MEMBRANE-BOUND LYTIC MUREIN TRANSGLYCOSYLASE C"/>
    <property type="match status" value="1"/>
</dbReference>
<dbReference type="RefSeq" id="WP_081758550.1">
    <property type="nucleotide sequence ID" value="NZ_JACHIJ010000002.1"/>
</dbReference>
<feature type="region of interest" description="Disordered" evidence="3">
    <location>
        <begin position="1"/>
        <end position="57"/>
    </location>
</feature>
<evidence type="ECO:0000259" key="4">
    <source>
        <dbReference type="Pfam" id="PF01464"/>
    </source>
</evidence>
<dbReference type="InterPro" id="IPR023346">
    <property type="entry name" value="Lysozyme-like_dom_sf"/>
</dbReference>
<dbReference type="Pfam" id="PF01464">
    <property type="entry name" value="SLT"/>
    <property type="match status" value="1"/>
</dbReference>
<dbReference type="PANTHER" id="PTHR37423">
    <property type="entry name" value="SOLUBLE LYTIC MUREIN TRANSGLYCOSYLASE-RELATED"/>
    <property type="match status" value="1"/>
</dbReference>
<name>A0A840N545_9BRAD</name>
<comment type="caution">
    <text evidence="5">The sequence shown here is derived from an EMBL/GenBank/DDBJ whole genome shotgun (WGS) entry which is preliminary data.</text>
</comment>
<sequence length="242" mass="25429">MATSTDVSIRFARAESILSPPASESQANPSTKNADTQESKANASTPRSVHDGGALPQGYGMRADYRALIETEARREGLAPEVAEAVMAVESGYNPAAIGGVGEIGLMQILPSTARMLGFAGSNAELAAPANNIRYGVRYLAQAWRLAGGDLCTATMKYRAGHGESRFSYRSVNYCLAVRSKLVARGFRVTGTVPVATFGQPDTSGGGDCRRKCLSGGRIGTVNLAALNTRLSALVVQVRTGR</sequence>
<comment type="similarity">
    <text evidence="2">Belongs to the virb1 family.</text>
</comment>
<dbReference type="InterPro" id="IPR008258">
    <property type="entry name" value="Transglycosylase_SLT_dom_1"/>
</dbReference>
<feature type="compositionally biased region" description="Polar residues" evidence="3">
    <location>
        <begin position="22"/>
        <end position="47"/>
    </location>
</feature>
<evidence type="ECO:0000313" key="5">
    <source>
        <dbReference type="EMBL" id="MBB5051846.1"/>
    </source>
</evidence>
<proteinExistence type="inferred from homology"/>
<comment type="similarity">
    <text evidence="1">Belongs to the transglycosylase Slt family.</text>
</comment>
<protein>
    <submittedName>
        <fullName evidence="5">Soluble lytic murein transglycosylase-like protein</fullName>
    </submittedName>
</protein>
<feature type="domain" description="Transglycosylase SLT" evidence="4">
    <location>
        <begin position="68"/>
        <end position="168"/>
    </location>
</feature>
<evidence type="ECO:0000256" key="2">
    <source>
        <dbReference type="ARBA" id="ARBA00009387"/>
    </source>
</evidence>
<dbReference type="EMBL" id="JACHIJ010000002">
    <property type="protein sequence ID" value="MBB5051846.1"/>
    <property type="molecule type" value="Genomic_DNA"/>
</dbReference>
<evidence type="ECO:0000256" key="3">
    <source>
        <dbReference type="SAM" id="MobiDB-lite"/>
    </source>
</evidence>
<accession>A0A840N545</accession>
<dbReference type="Proteomes" id="UP000521227">
    <property type="component" value="Unassembled WGS sequence"/>
</dbReference>
<dbReference type="AlphaFoldDB" id="A0A840N545"/>